<reference evidence="2" key="1">
    <citation type="submission" date="2016-06" db="EMBL/GenBank/DDBJ databases">
        <title>Parallel loss of symbiosis genes in relatives of nitrogen-fixing non-legume Parasponia.</title>
        <authorList>
            <person name="Van Velzen R."/>
            <person name="Holmer R."/>
            <person name="Bu F."/>
            <person name="Rutten L."/>
            <person name="Van Zeijl A."/>
            <person name="Liu W."/>
            <person name="Santuari L."/>
            <person name="Cao Q."/>
            <person name="Sharma T."/>
            <person name="Shen D."/>
            <person name="Roswanjaya Y."/>
            <person name="Wardhani T."/>
            <person name="Kalhor M.S."/>
            <person name="Jansen J."/>
            <person name="Van den Hoogen J."/>
            <person name="Gungor B."/>
            <person name="Hartog M."/>
            <person name="Hontelez J."/>
            <person name="Verver J."/>
            <person name="Yang W.-C."/>
            <person name="Schijlen E."/>
            <person name="Repin R."/>
            <person name="Schilthuizen M."/>
            <person name="Schranz E."/>
            <person name="Heidstra R."/>
            <person name="Miyata K."/>
            <person name="Fedorova E."/>
            <person name="Kohlen W."/>
            <person name="Bisseling T."/>
            <person name="Smit S."/>
            <person name="Geurts R."/>
        </authorList>
    </citation>
    <scope>NUCLEOTIDE SEQUENCE [LARGE SCALE GENOMIC DNA]</scope>
    <source>
        <strain evidence="2">cv. RG33-2</strain>
    </source>
</reference>
<comment type="caution">
    <text evidence="1">The sequence shown here is derived from an EMBL/GenBank/DDBJ whole genome shotgun (WGS) entry which is preliminary data.</text>
</comment>
<dbReference type="EMBL" id="JXTC01000550">
    <property type="protein sequence ID" value="PON46640.1"/>
    <property type="molecule type" value="Genomic_DNA"/>
</dbReference>
<dbReference type="Proteomes" id="UP000237000">
    <property type="component" value="Unassembled WGS sequence"/>
</dbReference>
<accession>A0A2P5BCY0</accession>
<evidence type="ECO:0000313" key="2">
    <source>
        <dbReference type="Proteomes" id="UP000237000"/>
    </source>
</evidence>
<feature type="non-terminal residue" evidence="1">
    <location>
        <position position="1"/>
    </location>
</feature>
<name>A0A2P5BCY0_TREOI</name>
<evidence type="ECO:0000313" key="1">
    <source>
        <dbReference type="EMBL" id="PON46640.1"/>
    </source>
</evidence>
<sequence length="57" mass="7014">KFIGRFGLNPTEFFNRKPNRPSRFSYFLIRNRPFKKKTAQIERFKLNWAVSTVLRFF</sequence>
<organism evidence="1 2">
    <name type="scientific">Trema orientale</name>
    <name type="common">Charcoal tree</name>
    <name type="synonym">Celtis orientalis</name>
    <dbReference type="NCBI Taxonomy" id="63057"/>
    <lineage>
        <taxon>Eukaryota</taxon>
        <taxon>Viridiplantae</taxon>
        <taxon>Streptophyta</taxon>
        <taxon>Embryophyta</taxon>
        <taxon>Tracheophyta</taxon>
        <taxon>Spermatophyta</taxon>
        <taxon>Magnoliopsida</taxon>
        <taxon>eudicotyledons</taxon>
        <taxon>Gunneridae</taxon>
        <taxon>Pentapetalae</taxon>
        <taxon>rosids</taxon>
        <taxon>fabids</taxon>
        <taxon>Rosales</taxon>
        <taxon>Cannabaceae</taxon>
        <taxon>Trema</taxon>
    </lineage>
</organism>
<keyword evidence="2" id="KW-1185">Reference proteome</keyword>
<protein>
    <submittedName>
        <fullName evidence="1">Uncharacterized protein</fullName>
    </submittedName>
</protein>
<dbReference type="AlphaFoldDB" id="A0A2P5BCY0"/>
<gene>
    <name evidence="1" type="ORF">TorRG33x02_325400</name>
</gene>
<dbReference type="InParanoid" id="A0A2P5BCY0"/>
<proteinExistence type="predicted"/>